<name>A0A926N6Q3_9BACL</name>
<evidence type="ECO:0008006" key="4">
    <source>
        <dbReference type="Google" id="ProtNLM"/>
    </source>
</evidence>
<evidence type="ECO:0000256" key="1">
    <source>
        <dbReference type="SAM" id="Phobius"/>
    </source>
</evidence>
<dbReference type="AlphaFoldDB" id="A0A926N6Q3"/>
<dbReference type="EMBL" id="JACXAH010000012">
    <property type="protein sequence ID" value="MBD1372641.1"/>
    <property type="molecule type" value="Genomic_DNA"/>
</dbReference>
<feature type="transmembrane region" description="Helical" evidence="1">
    <location>
        <begin position="106"/>
        <end position="125"/>
    </location>
</feature>
<keyword evidence="1" id="KW-1133">Transmembrane helix</keyword>
<sequence length="160" mass="16955">MISGVVLYAIAIFLLGISFQKNRSKTKKAIVKARKMMLNLLPDILSIMILVGLSLSILTPSFISAVIGDDSGIVGVILATILGSVALIPSFIVFPLGQTILHNGGGLPQVAVLMSTLMSVGVLTLPVEKKIFGSRFAYARNGAGIVMSLLFAVLVWGVWK</sequence>
<keyword evidence="1" id="KW-0472">Membrane</keyword>
<comment type="caution">
    <text evidence="2">The sequence shown here is derived from an EMBL/GenBank/DDBJ whole genome shotgun (WGS) entry which is preliminary data.</text>
</comment>
<evidence type="ECO:0000313" key="3">
    <source>
        <dbReference type="Proteomes" id="UP000661691"/>
    </source>
</evidence>
<reference evidence="2" key="1">
    <citation type="submission" date="2020-09" db="EMBL/GenBank/DDBJ databases">
        <title>A novel bacterium of genus Hazenella, isolated from South China Sea.</title>
        <authorList>
            <person name="Huang H."/>
            <person name="Mo K."/>
            <person name="Hu Y."/>
        </authorList>
    </citation>
    <scope>NUCLEOTIDE SEQUENCE</scope>
    <source>
        <strain evidence="2">IB182357</strain>
    </source>
</reference>
<dbReference type="Proteomes" id="UP000661691">
    <property type="component" value="Unassembled WGS sequence"/>
</dbReference>
<gene>
    <name evidence="2" type="ORF">IC620_09770</name>
</gene>
<keyword evidence="1" id="KW-0812">Transmembrane</keyword>
<accession>A0A926N6Q3</accession>
<evidence type="ECO:0000313" key="2">
    <source>
        <dbReference type="EMBL" id="MBD1372641.1"/>
    </source>
</evidence>
<keyword evidence="3" id="KW-1185">Reference proteome</keyword>
<organism evidence="2 3">
    <name type="scientific">Polycladospora coralii</name>
    <dbReference type="NCBI Taxonomy" id="2771432"/>
    <lineage>
        <taxon>Bacteria</taxon>
        <taxon>Bacillati</taxon>
        <taxon>Bacillota</taxon>
        <taxon>Bacilli</taxon>
        <taxon>Bacillales</taxon>
        <taxon>Thermoactinomycetaceae</taxon>
        <taxon>Polycladospora</taxon>
    </lineage>
</organism>
<feature type="transmembrane region" description="Helical" evidence="1">
    <location>
        <begin position="44"/>
        <end position="66"/>
    </location>
</feature>
<protein>
    <recommendedName>
        <fullName evidence="4">Permease</fullName>
    </recommendedName>
</protein>
<feature type="transmembrane region" description="Helical" evidence="1">
    <location>
        <begin position="137"/>
        <end position="159"/>
    </location>
</feature>
<dbReference type="RefSeq" id="WP_191140544.1">
    <property type="nucleotide sequence ID" value="NZ_JACXAG020000006.1"/>
</dbReference>
<proteinExistence type="predicted"/>
<feature type="transmembrane region" description="Helical" evidence="1">
    <location>
        <begin position="73"/>
        <end position="94"/>
    </location>
</feature>